<evidence type="ECO:0000256" key="10">
    <source>
        <dbReference type="HAMAP-Rule" id="MF_01405"/>
    </source>
</evidence>
<evidence type="ECO:0000256" key="7">
    <source>
        <dbReference type="ARBA" id="ARBA00023080"/>
    </source>
</evidence>
<comment type="catalytic activity">
    <reaction evidence="8 10">
        <text>dITP + H2O = dIMP + diphosphate + H(+)</text>
        <dbReference type="Rhea" id="RHEA:28342"/>
        <dbReference type="ChEBI" id="CHEBI:15377"/>
        <dbReference type="ChEBI" id="CHEBI:15378"/>
        <dbReference type="ChEBI" id="CHEBI:33019"/>
        <dbReference type="ChEBI" id="CHEBI:61194"/>
        <dbReference type="ChEBI" id="CHEBI:61382"/>
        <dbReference type="EC" id="3.6.1.66"/>
    </reaction>
</comment>
<dbReference type="GO" id="GO:0017111">
    <property type="term" value="F:ribonucleoside triphosphate phosphatase activity"/>
    <property type="evidence" value="ECO:0007669"/>
    <property type="project" value="InterPro"/>
</dbReference>
<dbReference type="AlphaFoldDB" id="A0AA46DZM5"/>
<dbReference type="NCBIfam" id="NF011397">
    <property type="entry name" value="PRK14822.1"/>
    <property type="match status" value="1"/>
</dbReference>
<keyword evidence="3 10" id="KW-0479">Metal-binding</keyword>
<dbReference type="Proteomes" id="UP000294678">
    <property type="component" value="Unassembled WGS sequence"/>
</dbReference>
<dbReference type="HAMAP" id="MF_01405">
    <property type="entry name" value="Non_canon_purine_NTPase"/>
    <property type="match status" value="1"/>
</dbReference>
<evidence type="ECO:0000256" key="6">
    <source>
        <dbReference type="ARBA" id="ARBA00022842"/>
    </source>
</evidence>
<dbReference type="NCBIfam" id="TIGR00042">
    <property type="entry name" value="RdgB/HAM1 family non-canonical purine NTP pyrophosphatase"/>
    <property type="match status" value="1"/>
</dbReference>
<feature type="binding site" evidence="10">
    <location>
        <position position="70"/>
    </location>
    <ligand>
        <name>Mg(2+)</name>
        <dbReference type="ChEBI" id="CHEBI:18420"/>
    </ligand>
</feature>
<comment type="caution">
    <text evidence="10">Lacks conserved residue(s) required for the propagation of feature annotation.</text>
</comment>
<evidence type="ECO:0000313" key="12">
    <source>
        <dbReference type="EMBL" id="TDT71884.1"/>
    </source>
</evidence>
<feature type="binding site" evidence="10">
    <location>
        <begin position="8"/>
        <end position="13"/>
    </location>
    <ligand>
        <name>substrate</name>
    </ligand>
</feature>
<feature type="binding site" evidence="10">
    <location>
        <position position="71"/>
    </location>
    <ligand>
        <name>substrate</name>
    </ligand>
</feature>
<dbReference type="GO" id="GO:0009117">
    <property type="term" value="P:nucleotide metabolic process"/>
    <property type="evidence" value="ECO:0007669"/>
    <property type="project" value="UniProtKB-KW"/>
</dbReference>
<comment type="subunit">
    <text evidence="2 10">Homodimer.</text>
</comment>
<evidence type="ECO:0000313" key="13">
    <source>
        <dbReference type="Proteomes" id="UP000294678"/>
    </source>
</evidence>
<dbReference type="SUPFAM" id="SSF52972">
    <property type="entry name" value="ITPase-like"/>
    <property type="match status" value="1"/>
</dbReference>
<evidence type="ECO:0000256" key="1">
    <source>
        <dbReference type="ARBA" id="ARBA00008023"/>
    </source>
</evidence>
<feature type="active site" description="Proton acceptor" evidence="10">
    <location>
        <position position="70"/>
    </location>
</feature>
<gene>
    <name evidence="12" type="ORF">EV215_0576</name>
</gene>
<keyword evidence="6 10" id="KW-0460">Magnesium</keyword>
<comment type="catalytic activity">
    <reaction evidence="10">
        <text>ITP + H2O = IMP + diphosphate + H(+)</text>
        <dbReference type="Rhea" id="RHEA:29399"/>
        <dbReference type="ChEBI" id="CHEBI:15377"/>
        <dbReference type="ChEBI" id="CHEBI:15378"/>
        <dbReference type="ChEBI" id="CHEBI:33019"/>
        <dbReference type="ChEBI" id="CHEBI:58053"/>
        <dbReference type="ChEBI" id="CHEBI:61402"/>
        <dbReference type="EC" id="3.6.1.66"/>
    </reaction>
</comment>
<organism evidence="12 13">
    <name type="scientific">Hypnocyclicus thermotrophus</name>
    <dbReference type="NCBI Taxonomy" id="1627895"/>
    <lineage>
        <taxon>Bacteria</taxon>
        <taxon>Fusobacteriati</taxon>
        <taxon>Fusobacteriota</taxon>
        <taxon>Fusobacteriia</taxon>
        <taxon>Fusobacteriales</taxon>
        <taxon>Fusobacteriaceae</taxon>
        <taxon>Hypnocyclicus</taxon>
    </lineage>
</organism>
<dbReference type="InterPro" id="IPR002637">
    <property type="entry name" value="RdgB/HAM1"/>
</dbReference>
<feature type="binding site" evidence="10">
    <location>
        <begin position="151"/>
        <end position="154"/>
    </location>
    <ligand>
        <name>substrate</name>
    </ligand>
</feature>
<dbReference type="Gene3D" id="3.90.950.10">
    <property type="match status" value="1"/>
</dbReference>
<evidence type="ECO:0000256" key="4">
    <source>
        <dbReference type="ARBA" id="ARBA00022741"/>
    </source>
</evidence>
<comment type="cofactor">
    <cofactor evidence="10">
        <name>Mg(2+)</name>
        <dbReference type="ChEBI" id="CHEBI:18420"/>
    </cofactor>
    <text evidence="10">Binds 1 Mg(2+) ion per subunit.</text>
</comment>
<dbReference type="EC" id="3.6.1.66" evidence="10"/>
<dbReference type="GO" id="GO:0036220">
    <property type="term" value="F:ITP diphosphatase activity"/>
    <property type="evidence" value="ECO:0007669"/>
    <property type="project" value="UniProtKB-UniRule"/>
</dbReference>
<dbReference type="GO" id="GO:0036222">
    <property type="term" value="F:XTP diphosphatase activity"/>
    <property type="evidence" value="ECO:0007669"/>
    <property type="project" value="UniProtKB-UniRule"/>
</dbReference>
<dbReference type="GO" id="GO:0005829">
    <property type="term" value="C:cytosol"/>
    <property type="evidence" value="ECO:0007669"/>
    <property type="project" value="TreeGrafter"/>
</dbReference>
<dbReference type="InterPro" id="IPR029001">
    <property type="entry name" value="ITPase-like_fam"/>
</dbReference>
<reference evidence="12 13" key="1">
    <citation type="submission" date="2019-03" db="EMBL/GenBank/DDBJ databases">
        <title>Genomic Encyclopedia of Type Strains, Phase IV (KMG-IV): sequencing the most valuable type-strain genomes for metagenomic binning, comparative biology and taxonomic classification.</title>
        <authorList>
            <person name="Goeker M."/>
        </authorList>
    </citation>
    <scope>NUCLEOTIDE SEQUENCE [LARGE SCALE GENOMIC DNA]</scope>
    <source>
        <strain evidence="12 13">DSM 100055</strain>
    </source>
</reference>
<dbReference type="GO" id="GO:0035870">
    <property type="term" value="F:dITP diphosphatase activity"/>
    <property type="evidence" value="ECO:0007669"/>
    <property type="project" value="UniProtKB-UniRule"/>
</dbReference>
<evidence type="ECO:0000256" key="2">
    <source>
        <dbReference type="ARBA" id="ARBA00011738"/>
    </source>
</evidence>
<comment type="caution">
    <text evidence="12">The sequence shown here is derived from an EMBL/GenBank/DDBJ whole genome shotgun (WGS) entry which is preliminary data.</text>
</comment>
<keyword evidence="5 10" id="KW-0378">Hydrolase</keyword>
<dbReference type="InterPro" id="IPR020922">
    <property type="entry name" value="dITP/XTP_pyrophosphatase"/>
</dbReference>
<evidence type="ECO:0000256" key="11">
    <source>
        <dbReference type="RuleBase" id="RU003781"/>
    </source>
</evidence>
<dbReference type="CDD" id="cd00515">
    <property type="entry name" value="HAM1"/>
    <property type="match status" value="1"/>
</dbReference>
<comment type="function">
    <text evidence="10">Pyrophosphatase that catalyzes the hydrolysis of nucleoside triphosphates to their monophosphate derivatives, with a high preference for the non-canonical purine nucleotides XTP (xanthosine triphosphate), dITP (deoxyinosine triphosphate) and ITP. Seems to function as a house-cleaning enzyme that removes non-canonical purine nucleotides from the nucleotide pool, thus preventing their incorporation into DNA/RNA and avoiding chromosomal lesions.</text>
</comment>
<dbReference type="GO" id="GO:0009146">
    <property type="term" value="P:purine nucleoside triphosphate catabolic process"/>
    <property type="evidence" value="ECO:0007669"/>
    <property type="project" value="UniProtKB-UniRule"/>
</dbReference>
<comment type="catalytic activity">
    <reaction evidence="9 10">
        <text>XTP + H2O = XMP + diphosphate + H(+)</text>
        <dbReference type="Rhea" id="RHEA:28610"/>
        <dbReference type="ChEBI" id="CHEBI:15377"/>
        <dbReference type="ChEBI" id="CHEBI:15378"/>
        <dbReference type="ChEBI" id="CHEBI:33019"/>
        <dbReference type="ChEBI" id="CHEBI:57464"/>
        <dbReference type="ChEBI" id="CHEBI:61314"/>
        <dbReference type="EC" id="3.6.1.66"/>
    </reaction>
</comment>
<evidence type="ECO:0000256" key="9">
    <source>
        <dbReference type="ARBA" id="ARBA00052017"/>
    </source>
</evidence>
<dbReference type="GO" id="GO:0000166">
    <property type="term" value="F:nucleotide binding"/>
    <property type="evidence" value="ECO:0007669"/>
    <property type="project" value="UniProtKB-KW"/>
</dbReference>
<keyword evidence="4 10" id="KW-0547">Nucleotide-binding</keyword>
<dbReference type="GO" id="GO:0046872">
    <property type="term" value="F:metal ion binding"/>
    <property type="evidence" value="ECO:0007669"/>
    <property type="project" value="UniProtKB-KW"/>
</dbReference>
<dbReference type="Pfam" id="PF01725">
    <property type="entry name" value="Ham1p_like"/>
    <property type="match status" value="1"/>
</dbReference>
<feature type="binding site" evidence="10">
    <location>
        <position position="174"/>
    </location>
    <ligand>
        <name>substrate</name>
    </ligand>
</feature>
<dbReference type="RefSeq" id="WP_134112478.1">
    <property type="nucleotide sequence ID" value="NZ_SOBG01000002.1"/>
</dbReference>
<evidence type="ECO:0000256" key="3">
    <source>
        <dbReference type="ARBA" id="ARBA00022723"/>
    </source>
</evidence>
<name>A0AA46DZM5_9FUSO</name>
<evidence type="ECO:0000256" key="8">
    <source>
        <dbReference type="ARBA" id="ARBA00051875"/>
    </source>
</evidence>
<keyword evidence="13" id="KW-1185">Reference proteome</keyword>
<feature type="binding site" evidence="10">
    <location>
        <begin position="179"/>
        <end position="180"/>
    </location>
    <ligand>
        <name>substrate</name>
    </ligand>
</feature>
<evidence type="ECO:0000256" key="5">
    <source>
        <dbReference type="ARBA" id="ARBA00022801"/>
    </source>
</evidence>
<dbReference type="PANTHER" id="PTHR11067">
    <property type="entry name" value="INOSINE TRIPHOSPHATE PYROPHOSPHATASE/HAM1 PROTEIN"/>
    <property type="match status" value="1"/>
</dbReference>
<sequence>MKKIFLATKNKKKIEEIKTILSNYNIEIISINDGYDIPEVKEDGLTFMYNSQKKALEIAKYLNIITIADDSGLCVEALNGEPGVYSARYAGEDTDDKKNNEKLIKNLKKIDNRNAKFVCVVSIAKPDGTVKSYTGEVIGEIIDIPRGTNGFGYDPHFYYEPFDKTFAELTKEEKSKISHRGNALKLLKKDLVDFIK</sequence>
<dbReference type="PANTHER" id="PTHR11067:SF9">
    <property type="entry name" value="INOSINE TRIPHOSPHATE PYROPHOSPHATASE"/>
    <property type="match status" value="1"/>
</dbReference>
<comment type="similarity">
    <text evidence="1 10 11">Belongs to the HAM1 NTPase family.</text>
</comment>
<protein>
    <recommendedName>
        <fullName evidence="10">dITP/XTP pyrophosphatase</fullName>
        <ecNumber evidence="10">3.6.1.66</ecNumber>
    </recommendedName>
    <alternativeName>
        <fullName evidence="10">Non-canonical purine NTP pyrophosphatase</fullName>
    </alternativeName>
    <alternativeName>
        <fullName evidence="10">Non-standard purine NTP pyrophosphatase</fullName>
    </alternativeName>
    <alternativeName>
        <fullName evidence="10">Nucleoside-triphosphate diphosphatase</fullName>
    </alternativeName>
    <alternativeName>
        <fullName evidence="10">Nucleoside-triphosphate pyrophosphatase</fullName>
        <shortName evidence="10">NTPase</shortName>
    </alternativeName>
</protein>
<dbReference type="EMBL" id="SOBG01000002">
    <property type="protein sequence ID" value="TDT71884.1"/>
    <property type="molecule type" value="Genomic_DNA"/>
</dbReference>
<proteinExistence type="inferred from homology"/>
<keyword evidence="7 10" id="KW-0546">Nucleotide metabolism</keyword>
<dbReference type="FunFam" id="3.90.950.10:FF:000001">
    <property type="entry name" value="dITP/XTP pyrophosphatase"/>
    <property type="match status" value="1"/>
</dbReference>
<accession>A0AA46DZM5</accession>